<evidence type="ECO:0000313" key="2">
    <source>
        <dbReference type="EMBL" id="KAK4315679.1"/>
    </source>
</evidence>
<evidence type="ECO:0000256" key="1">
    <source>
        <dbReference type="SAM" id="MobiDB-lite"/>
    </source>
</evidence>
<comment type="caution">
    <text evidence="2">The sequence shown here is derived from an EMBL/GenBank/DDBJ whole genome shotgun (WGS) entry which is preliminary data.</text>
</comment>
<feature type="region of interest" description="Disordered" evidence="1">
    <location>
        <begin position="37"/>
        <end position="84"/>
    </location>
</feature>
<dbReference type="AlphaFoldDB" id="A0AAE1UEF4"/>
<feature type="compositionally biased region" description="Basic and acidic residues" evidence="1">
    <location>
        <begin position="46"/>
        <end position="84"/>
    </location>
</feature>
<accession>A0AAE1UEF4</accession>
<evidence type="ECO:0000313" key="3">
    <source>
        <dbReference type="Proteomes" id="UP001292094"/>
    </source>
</evidence>
<dbReference type="Proteomes" id="UP001292094">
    <property type="component" value="Unassembled WGS sequence"/>
</dbReference>
<name>A0AAE1UEF4_9EUCA</name>
<sequence>MEQDRVRNRTEWMEQDSMGRIYRILVDWTGGVARQDKTGAGISMGEAREDREKQKVGELVPERDGPEGGDERERQEKINRNSKT</sequence>
<dbReference type="EMBL" id="JAWZYT010001091">
    <property type="protein sequence ID" value="KAK4315679.1"/>
    <property type="molecule type" value="Genomic_DNA"/>
</dbReference>
<organism evidence="2 3">
    <name type="scientific">Petrolisthes manimaculis</name>
    <dbReference type="NCBI Taxonomy" id="1843537"/>
    <lineage>
        <taxon>Eukaryota</taxon>
        <taxon>Metazoa</taxon>
        <taxon>Ecdysozoa</taxon>
        <taxon>Arthropoda</taxon>
        <taxon>Crustacea</taxon>
        <taxon>Multicrustacea</taxon>
        <taxon>Malacostraca</taxon>
        <taxon>Eumalacostraca</taxon>
        <taxon>Eucarida</taxon>
        <taxon>Decapoda</taxon>
        <taxon>Pleocyemata</taxon>
        <taxon>Anomura</taxon>
        <taxon>Galatheoidea</taxon>
        <taxon>Porcellanidae</taxon>
        <taxon>Petrolisthes</taxon>
    </lineage>
</organism>
<gene>
    <name evidence="2" type="ORF">Pmani_013078</name>
</gene>
<reference evidence="2" key="1">
    <citation type="submission" date="2023-11" db="EMBL/GenBank/DDBJ databases">
        <title>Genome assemblies of two species of porcelain crab, Petrolisthes cinctipes and Petrolisthes manimaculis (Anomura: Porcellanidae).</title>
        <authorList>
            <person name="Angst P."/>
        </authorList>
    </citation>
    <scope>NUCLEOTIDE SEQUENCE</scope>
    <source>
        <strain evidence="2">PB745_02</strain>
        <tissue evidence="2">Gill</tissue>
    </source>
</reference>
<keyword evidence="3" id="KW-1185">Reference proteome</keyword>
<proteinExistence type="predicted"/>
<protein>
    <submittedName>
        <fullName evidence="2">Uncharacterized protein</fullName>
    </submittedName>
</protein>